<dbReference type="AlphaFoldDB" id="A0A023C152"/>
<protein>
    <submittedName>
        <fullName evidence="2">Uncharacterized protein</fullName>
    </submittedName>
</protein>
<evidence type="ECO:0000313" key="3">
    <source>
        <dbReference type="Proteomes" id="UP000023541"/>
    </source>
</evidence>
<feature type="coiled-coil region" evidence="1">
    <location>
        <begin position="20"/>
        <end position="47"/>
    </location>
</feature>
<keyword evidence="1" id="KW-0175">Coiled coil</keyword>
<dbReference type="EMBL" id="AQRA01000001">
    <property type="protein sequence ID" value="EZH76010.1"/>
    <property type="molecule type" value="Genomic_DNA"/>
</dbReference>
<dbReference type="Proteomes" id="UP000023541">
    <property type="component" value="Unassembled WGS sequence"/>
</dbReference>
<accession>A0A023C152</accession>
<comment type="caution">
    <text evidence="2">The sequence shown here is derived from an EMBL/GenBank/DDBJ whole genome shotgun (WGS) entry which is preliminary data.</text>
</comment>
<sequence>MKKAIIISTLLFFGLEPISAQSKETILEEIRSEYKTIRNNITSYVKKSPEIELNTTEGGLVTAYFDNKDLRLIEIIEFGETGKNITQYYFKSKKLFFAFDQQYRYNIPIYNEEFDANKTTIIEDRYYFQKEKLFLWLDTNKNKVDLTLKANKMIGKNIVDYIKKLKHELKKEQKH</sequence>
<evidence type="ECO:0000256" key="1">
    <source>
        <dbReference type="SAM" id="Coils"/>
    </source>
</evidence>
<dbReference type="eggNOG" id="ENOG5032Y18">
    <property type="taxonomic scope" value="Bacteria"/>
</dbReference>
<keyword evidence="3" id="KW-1185">Reference proteome</keyword>
<gene>
    <name evidence="2" type="ORF">ATO12_04265</name>
</gene>
<evidence type="ECO:0000313" key="2">
    <source>
        <dbReference type="EMBL" id="EZH76010.1"/>
    </source>
</evidence>
<dbReference type="STRING" id="1317122.ATO12_04265"/>
<organism evidence="2 3">
    <name type="scientific">Aquimarina atlantica</name>
    <dbReference type="NCBI Taxonomy" id="1317122"/>
    <lineage>
        <taxon>Bacteria</taxon>
        <taxon>Pseudomonadati</taxon>
        <taxon>Bacteroidota</taxon>
        <taxon>Flavobacteriia</taxon>
        <taxon>Flavobacteriales</taxon>
        <taxon>Flavobacteriaceae</taxon>
        <taxon>Aquimarina</taxon>
    </lineage>
</organism>
<reference evidence="2 3" key="1">
    <citation type="submission" date="2014-04" db="EMBL/GenBank/DDBJ databases">
        <title>Aquimarina sp. 22II-S11-z7 Genome Sequencing.</title>
        <authorList>
            <person name="Lai Q."/>
        </authorList>
    </citation>
    <scope>NUCLEOTIDE SEQUENCE [LARGE SCALE GENOMIC DNA]</scope>
    <source>
        <strain evidence="2 3">22II-S11-z7</strain>
    </source>
</reference>
<proteinExistence type="predicted"/>
<dbReference type="OrthoDB" id="672038at2"/>
<dbReference type="RefSeq" id="WP_034238914.1">
    <property type="nucleotide sequence ID" value="NZ_AQRA01000001.1"/>
</dbReference>
<name>A0A023C152_9FLAO</name>